<dbReference type="InterPro" id="IPR000524">
    <property type="entry name" value="Tscrpt_reg_HTH_GntR"/>
</dbReference>
<dbReference type="SMART" id="SM00866">
    <property type="entry name" value="UTRA"/>
    <property type="match status" value="1"/>
</dbReference>
<dbReference type="GO" id="GO:0003677">
    <property type="term" value="F:DNA binding"/>
    <property type="evidence" value="ECO:0007669"/>
    <property type="project" value="UniProtKB-KW"/>
</dbReference>
<evidence type="ECO:0000259" key="4">
    <source>
        <dbReference type="PROSITE" id="PS50949"/>
    </source>
</evidence>
<dbReference type="PROSITE" id="PS50949">
    <property type="entry name" value="HTH_GNTR"/>
    <property type="match status" value="1"/>
</dbReference>
<protein>
    <submittedName>
        <fullName evidence="5">GntR family phosphonate transport system transcriptional regulator</fullName>
    </submittedName>
</protein>
<keyword evidence="3" id="KW-0804">Transcription</keyword>
<dbReference type="CDD" id="cd07377">
    <property type="entry name" value="WHTH_GntR"/>
    <property type="match status" value="1"/>
</dbReference>
<comment type="caution">
    <text evidence="5">The sequence shown here is derived from an EMBL/GenBank/DDBJ whole genome shotgun (WGS) entry which is preliminary data.</text>
</comment>
<dbReference type="Gene3D" id="3.40.1410.10">
    <property type="entry name" value="Chorismate lyase-like"/>
    <property type="match status" value="1"/>
</dbReference>
<dbReference type="SUPFAM" id="SSF46785">
    <property type="entry name" value="Winged helix' DNA-binding domain"/>
    <property type="match status" value="1"/>
</dbReference>
<dbReference type="SMART" id="SM00345">
    <property type="entry name" value="HTH_GNTR"/>
    <property type="match status" value="1"/>
</dbReference>
<proteinExistence type="predicted"/>
<dbReference type="InterPro" id="IPR050679">
    <property type="entry name" value="Bact_HTH_transcr_reg"/>
</dbReference>
<evidence type="ECO:0000256" key="3">
    <source>
        <dbReference type="ARBA" id="ARBA00023163"/>
    </source>
</evidence>
<name>A0A839Z5D2_9HYPH</name>
<dbReference type="RefSeq" id="WP_183187670.1">
    <property type="nucleotide sequence ID" value="NZ_JACICD010000001.1"/>
</dbReference>
<dbReference type="PANTHER" id="PTHR44846">
    <property type="entry name" value="MANNOSYL-D-GLYCERATE TRANSPORT/METABOLISM SYSTEM REPRESSOR MNGR-RELATED"/>
    <property type="match status" value="1"/>
</dbReference>
<reference evidence="5 6" key="1">
    <citation type="submission" date="2020-08" db="EMBL/GenBank/DDBJ databases">
        <title>Genomic Encyclopedia of Type Strains, Phase IV (KMG-IV): sequencing the most valuable type-strain genomes for metagenomic binning, comparative biology and taxonomic classification.</title>
        <authorList>
            <person name="Goeker M."/>
        </authorList>
    </citation>
    <scope>NUCLEOTIDE SEQUENCE [LARGE SCALE GENOMIC DNA]</scope>
    <source>
        <strain evidence="5 6">DSM 5895</strain>
    </source>
</reference>
<evidence type="ECO:0000313" key="6">
    <source>
        <dbReference type="Proteomes" id="UP000533469"/>
    </source>
</evidence>
<gene>
    <name evidence="5" type="ORF">FHS55_000032</name>
</gene>
<keyword evidence="6" id="KW-1185">Reference proteome</keyword>
<organism evidence="5 6">
    <name type="scientific">Ancylobacter tetraedralis</name>
    <dbReference type="NCBI Taxonomy" id="217068"/>
    <lineage>
        <taxon>Bacteria</taxon>
        <taxon>Pseudomonadati</taxon>
        <taxon>Pseudomonadota</taxon>
        <taxon>Alphaproteobacteria</taxon>
        <taxon>Hyphomicrobiales</taxon>
        <taxon>Xanthobacteraceae</taxon>
        <taxon>Ancylobacter</taxon>
    </lineage>
</organism>
<keyword evidence="2" id="KW-0238">DNA-binding</keyword>
<dbReference type="InterPro" id="IPR011663">
    <property type="entry name" value="UTRA"/>
</dbReference>
<keyword evidence="1" id="KW-0805">Transcription regulation</keyword>
<dbReference type="InterPro" id="IPR012702">
    <property type="entry name" value="CP_lyase_PhnF"/>
</dbReference>
<dbReference type="EMBL" id="JACICD010000001">
    <property type="protein sequence ID" value="MBB3769446.1"/>
    <property type="molecule type" value="Genomic_DNA"/>
</dbReference>
<dbReference type="PRINTS" id="PR00035">
    <property type="entry name" value="HTHGNTR"/>
</dbReference>
<dbReference type="Gene3D" id="1.10.10.10">
    <property type="entry name" value="Winged helix-like DNA-binding domain superfamily/Winged helix DNA-binding domain"/>
    <property type="match status" value="1"/>
</dbReference>
<dbReference type="Pfam" id="PF07702">
    <property type="entry name" value="UTRA"/>
    <property type="match status" value="1"/>
</dbReference>
<dbReference type="PANTHER" id="PTHR44846:SF1">
    <property type="entry name" value="MANNOSYL-D-GLYCERATE TRANSPORT_METABOLISM SYSTEM REPRESSOR MNGR-RELATED"/>
    <property type="match status" value="1"/>
</dbReference>
<evidence type="ECO:0000256" key="2">
    <source>
        <dbReference type="ARBA" id="ARBA00023125"/>
    </source>
</evidence>
<dbReference type="InterPro" id="IPR036388">
    <property type="entry name" value="WH-like_DNA-bd_sf"/>
</dbReference>
<dbReference type="AlphaFoldDB" id="A0A839Z5D2"/>
<evidence type="ECO:0000313" key="5">
    <source>
        <dbReference type="EMBL" id="MBB3769446.1"/>
    </source>
</evidence>
<evidence type="ECO:0000256" key="1">
    <source>
        <dbReference type="ARBA" id="ARBA00023015"/>
    </source>
</evidence>
<feature type="domain" description="HTH gntR-type" evidence="4">
    <location>
        <begin position="4"/>
        <end position="72"/>
    </location>
</feature>
<accession>A0A839Z5D2</accession>
<dbReference type="GO" id="GO:0045892">
    <property type="term" value="P:negative regulation of DNA-templated transcription"/>
    <property type="evidence" value="ECO:0007669"/>
    <property type="project" value="TreeGrafter"/>
</dbReference>
<dbReference type="GO" id="GO:0003700">
    <property type="term" value="F:DNA-binding transcription factor activity"/>
    <property type="evidence" value="ECO:0007669"/>
    <property type="project" value="InterPro"/>
</dbReference>
<sequence>MASPPLWQRVQFELEKRIRSGSLAEGAPLPSEEQLAASFGVHRNTVRRALARLHEKELIRIVHGRGASVAVPRVTYRLARTARMTSVLQWSGHSPKRRILSATETRAERPVAAGLMLPSGHPVVRVRTLCTMDGRPVSLTVSSYPLPRLNGIVGMIEDAGSIAEAMQRLGIAKVSRHEMHLRACLPSEPEARELGISRGRPIMELVTVDSDPSGIPVQHVVTKILSDYFDFVISPSE</sequence>
<dbReference type="InterPro" id="IPR028978">
    <property type="entry name" value="Chorismate_lyase_/UTRA_dom_sf"/>
</dbReference>
<dbReference type="NCBIfam" id="TIGR02325">
    <property type="entry name" value="C_P_lyase_phnF"/>
    <property type="match status" value="1"/>
</dbReference>
<dbReference type="Pfam" id="PF00392">
    <property type="entry name" value="GntR"/>
    <property type="match status" value="1"/>
</dbReference>
<dbReference type="InterPro" id="IPR036390">
    <property type="entry name" value="WH_DNA-bd_sf"/>
</dbReference>
<dbReference type="Proteomes" id="UP000533469">
    <property type="component" value="Unassembled WGS sequence"/>
</dbReference>
<dbReference type="SUPFAM" id="SSF64288">
    <property type="entry name" value="Chorismate lyase-like"/>
    <property type="match status" value="1"/>
</dbReference>